<evidence type="ECO:0000313" key="2">
    <source>
        <dbReference type="EnsemblMetazoa" id="AMAM006431-PA"/>
    </source>
</evidence>
<accession>A0A182SGQ5</accession>
<feature type="region of interest" description="Disordered" evidence="1">
    <location>
        <begin position="37"/>
        <end position="85"/>
    </location>
</feature>
<dbReference type="AlphaFoldDB" id="A0A182SGQ5"/>
<organism evidence="2 3">
    <name type="scientific">Anopheles maculatus</name>
    <dbReference type="NCBI Taxonomy" id="74869"/>
    <lineage>
        <taxon>Eukaryota</taxon>
        <taxon>Metazoa</taxon>
        <taxon>Ecdysozoa</taxon>
        <taxon>Arthropoda</taxon>
        <taxon>Hexapoda</taxon>
        <taxon>Insecta</taxon>
        <taxon>Pterygota</taxon>
        <taxon>Neoptera</taxon>
        <taxon>Endopterygota</taxon>
        <taxon>Diptera</taxon>
        <taxon>Nematocera</taxon>
        <taxon>Culicoidea</taxon>
        <taxon>Culicidae</taxon>
        <taxon>Anophelinae</taxon>
        <taxon>Anopheles</taxon>
        <taxon>Anopheles maculatus group</taxon>
    </lineage>
</organism>
<feature type="region of interest" description="Disordered" evidence="1">
    <location>
        <begin position="242"/>
        <end position="285"/>
    </location>
</feature>
<protein>
    <submittedName>
        <fullName evidence="2">Uncharacterized protein</fullName>
    </submittedName>
</protein>
<name>A0A182SGQ5_9DIPT</name>
<feature type="region of interest" description="Disordered" evidence="1">
    <location>
        <begin position="1"/>
        <end position="22"/>
    </location>
</feature>
<sequence length="285" mass="31120">RFPDGSGSELPDGTPHCGAPGVNPLVTALVSREFPAGPLGRSLASRVAGPPIRACDPSIDSSRGGGSGSGHPAPPPPTTSLENRVFPGTNRCRTIRWTPSSGVSIDAAWQDEDKASVHTNTIVNSGVKKPLVATEPRVVIPRCSISTSDNDKPTAKSPALAEMELLRSSLEDTRKNIEQINRFNLQLLEEISALRLLLQVNGEEARSREERALAKLAELKQHLRKEQQERENMAALLASLCDEPNNSAVSHSQHAEQQQQQTHAKLQQQNRRLEQPKQQQQQQDQ</sequence>
<reference evidence="3" key="1">
    <citation type="submission" date="2013-09" db="EMBL/GenBank/DDBJ databases">
        <title>The Genome Sequence of Anopheles maculatus species B.</title>
        <authorList>
            <consortium name="The Broad Institute Genomics Platform"/>
            <person name="Neafsey D.E."/>
            <person name="Besansky N."/>
            <person name="Howell P."/>
            <person name="Walton C."/>
            <person name="Young S.K."/>
            <person name="Zeng Q."/>
            <person name="Gargeya S."/>
            <person name="Fitzgerald M."/>
            <person name="Haas B."/>
            <person name="Abouelleil A."/>
            <person name="Allen A.W."/>
            <person name="Alvarado L."/>
            <person name="Arachchi H.M."/>
            <person name="Berlin A.M."/>
            <person name="Chapman S.B."/>
            <person name="Gainer-Dewar J."/>
            <person name="Goldberg J."/>
            <person name="Griggs A."/>
            <person name="Gujja S."/>
            <person name="Hansen M."/>
            <person name="Howarth C."/>
            <person name="Imamovic A."/>
            <person name="Ireland A."/>
            <person name="Larimer J."/>
            <person name="McCowan C."/>
            <person name="Murphy C."/>
            <person name="Pearson M."/>
            <person name="Poon T.W."/>
            <person name="Priest M."/>
            <person name="Roberts A."/>
            <person name="Saif S."/>
            <person name="Shea T."/>
            <person name="Sisk P."/>
            <person name="Sykes S."/>
            <person name="Wortman J."/>
            <person name="Nusbaum C."/>
            <person name="Birren B."/>
        </authorList>
    </citation>
    <scope>NUCLEOTIDE SEQUENCE [LARGE SCALE GENOMIC DNA]</scope>
    <source>
        <strain evidence="3">maculatus3</strain>
    </source>
</reference>
<evidence type="ECO:0000256" key="1">
    <source>
        <dbReference type="SAM" id="MobiDB-lite"/>
    </source>
</evidence>
<evidence type="ECO:0000313" key="3">
    <source>
        <dbReference type="Proteomes" id="UP000075901"/>
    </source>
</evidence>
<dbReference type="VEuPathDB" id="VectorBase:AMAM006431"/>
<dbReference type="EnsemblMetazoa" id="AMAM006431-RA">
    <property type="protein sequence ID" value="AMAM006431-PA"/>
    <property type="gene ID" value="AMAM006431"/>
</dbReference>
<feature type="compositionally biased region" description="Low complexity" evidence="1">
    <location>
        <begin position="247"/>
        <end position="285"/>
    </location>
</feature>
<dbReference type="Proteomes" id="UP000075901">
    <property type="component" value="Unassembled WGS sequence"/>
</dbReference>
<reference evidence="2" key="2">
    <citation type="submission" date="2020-05" db="UniProtKB">
        <authorList>
            <consortium name="EnsemblMetazoa"/>
        </authorList>
    </citation>
    <scope>IDENTIFICATION</scope>
    <source>
        <strain evidence="2">maculatus3</strain>
    </source>
</reference>
<proteinExistence type="predicted"/>
<keyword evidence="3" id="KW-1185">Reference proteome</keyword>